<evidence type="ECO:0000313" key="9">
    <source>
        <dbReference type="EMBL" id="KAK1756667.1"/>
    </source>
</evidence>
<dbReference type="PANTHER" id="PTHR33048:SF155">
    <property type="entry name" value="INTEGRAL MEMBRANE PROTEIN"/>
    <property type="match status" value="1"/>
</dbReference>
<evidence type="ECO:0000256" key="6">
    <source>
        <dbReference type="SAM" id="MobiDB-lite"/>
    </source>
</evidence>
<dbReference type="AlphaFoldDB" id="A0AAJ0BH05"/>
<keyword evidence="4 7" id="KW-0472">Membrane</keyword>
<feature type="compositionally biased region" description="Basic and acidic residues" evidence="6">
    <location>
        <begin position="360"/>
        <end position="372"/>
    </location>
</feature>
<evidence type="ECO:0000256" key="1">
    <source>
        <dbReference type="ARBA" id="ARBA00004141"/>
    </source>
</evidence>
<gene>
    <name evidence="9" type="ORF">QBC47DRAFT_319740</name>
</gene>
<feature type="transmembrane region" description="Helical" evidence="7">
    <location>
        <begin position="98"/>
        <end position="123"/>
    </location>
</feature>
<comment type="similarity">
    <text evidence="5">Belongs to the SAT4 family.</text>
</comment>
<feature type="transmembrane region" description="Helical" evidence="7">
    <location>
        <begin position="135"/>
        <end position="156"/>
    </location>
</feature>
<feature type="region of interest" description="Disordered" evidence="6">
    <location>
        <begin position="292"/>
        <end position="335"/>
    </location>
</feature>
<sequence>MASEPAPFVEPYPGFSEENKGPLILTVTSVLTSVAFVFVTGRIYSRIISVGKLAADDYIVILCILLCICYVALAAVAISYGGGRHVATLEPYQVMNAVYYTVVSFVPGVTSFIIPKFAGVILLARLLNPRRVHVYIMWAISIVYLLLGAGMLAINFGQCTPAAAQWGAVEGTCWDRQITVDYALALGVYSVLFDLYLAIYPTIVLWQLQMNWKKKLALSSSLGFGYCAGAVTIYKCTTLPGLLHLQDFTYAVDDVVLWTNIEANCVLIGTCIPTLFPLVKKLFGSTALGGSTPGYSSSRKKTGGQDGPVVTIGSYPTNGNKKRRGKSRSLSQFDTVVGEGDDGKYIILEERSFHASTAELRPEDASEMERVKATKQSGW</sequence>
<evidence type="ECO:0000313" key="10">
    <source>
        <dbReference type="Proteomes" id="UP001239445"/>
    </source>
</evidence>
<evidence type="ECO:0000256" key="7">
    <source>
        <dbReference type="SAM" id="Phobius"/>
    </source>
</evidence>
<dbReference type="EMBL" id="MU839831">
    <property type="protein sequence ID" value="KAK1756667.1"/>
    <property type="molecule type" value="Genomic_DNA"/>
</dbReference>
<keyword evidence="3 7" id="KW-1133">Transmembrane helix</keyword>
<dbReference type="GO" id="GO:0016020">
    <property type="term" value="C:membrane"/>
    <property type="evidence" value="ECO:0007669"/>
    <property type="project" value="UniProtKB-SubCell"/>
</dbReference>
<proteinExistence type="inferred from homology"/>
<dbReference type="Pfam" id="PF20684">
    <property type="entry name" value="Fung_rhodopsin"/>
    <property type="match status" value="1"/>
</dbReference>
<protein>
    <recommendedName>
        <fullName evidence="8">Rhodopsin domain-containing protein</fullName>
    </recommendedName>
</protein>
<dbReference type="InterPro" id="IPR049326">
    <property type="entry name" value="Rhodopsin_dom_fungi"/>
</dbReference>
<dbReference type="Proteomes" id="UP001239445">
    <property type="component" value="Unassembled WGS sequence"/>
</dbReference>
<keyword evidence="10" id="KW-1185">Reference proteome</keyword>
<feature type="domain" description="Rhodopsin" evidence="8">
    <location>
        <begin position="42"/>
        <end position="281"/>
    </location>
</feature>
<comment type="caution">
    <text evidence="9">The sequence shown here is derived from an EMBL/GenBank/DDBJ whole genome shotgun (WGS) entry which is preliminary data.</text>
</comment>
<keyword evidence="2 7" id="KW-0812">Transmembrane</keyword>
<feature type="region of interest" description="Disordered" evidence="6">
    <location>
        <begin position="357"/>
        <end position="379"/>
    </location>
</feature>
<evidence type="ECO:0000256" key="3">
    <source>
        <dbReference type="ARBA" id="ARBA00022989"/>
    </source>
</evidence>
<name>A0AAJ0BH05_9PEZI</name>
<dbReference type="PANTHER" id="PTHR33048">
    <property type="entry name" value="PTH11-LIKE INTEGRAL MEMBRANE PROTEIN (AFU_ORTHOLOGUE AFUA_5G11245)"/>
    <property type="match status" value="1"/>
</dbReference>
<evidence type="ECO:0000256" key="4">
    <source>
        <dbReference type="ARBA" id="ARBA00023136"/>
    </source>
</evidence>
<feature type="transmembrane region" description="Helical" evidence="7">
    <location>
        <begin position="182"/>
        <end position="206"/>
    </location>
</feature>
<evidence type="ECO:0000256" key="5">
    <source>
        <dbReference type="ARBA" id="ARBA00038359"/>
    </source>
</evidence>
<feature type="transmembrane region" description="Helical" evidence="7">
    <location>
        <begin position="23"/>
        <end position="45"/>
    </location>
</feature>
<comment type="subcellular location">
    <subcellularLocation>
        <location evidence="1">Membrane</location>
        <topology evidence="1">Multi-pass membrane protein</topology>
    </subcellularLocation>
</comment>
<evidence type="ECO:0000256" key="2">
    <source>
        <dbReference type="ARBA" id="ARBA00022692"/>
    </source>
</evidence>
<accession>A0AAJ0BH05</accession>
<evidence type="ECO:0000259" key="8">
    <source>
        <dbReference type="Pfam" id="PF20684"/>
    </source>
</evidence>
<feature type="transmembrane region" description="Helical" evidence="7">
    <location>
        <begin position="57"/>
        <end position="78"/>
    </location>
</feature>
<organism evidence="9 10">
    <name type="scientific">Echria macrotheca</name>
    <dbReference type="NCBI Taxonomy" id="438768"/>
    <lineage>
        <taxon>Eukaryota</taxon>
        <taxon>Fungi</taxon>
        <taxon>Dikarya</taxon>
        <taxon>Ascomycota</taxon>
        <taxon>Pezizomycotina</taxon>
        <taxon>Sordariomycetes</taxon>
        <taxon>Sordariomycetidae</taxon>
        <taxon>Sordariales</taxon>
        <taxon>Schizotheciaceae</taxon>
        <taxon>Echria</taxon>
    </lineage>
</organism>
<reference evidence="9" key="1">
    <citation type="submission" date="2023-06" db="EMBL/GenBank/DDBJ databases">
        <title>Genome-scale phylogeny and comparative genomics of the fungal order Sordariales.</title>
        <authorList>
            <consortium name="Lawrence Berkeley National Laboratory"/>
            <person name="Hensen N."/>
            <person name="Bonometti L."/>
            <person name="Westerberg I."/>
            <person name="Brannstrom I.O."/>
            <person name="Guillou S."/>
            <person name="Cros-Aarteil S."/>
            <person name="Calhoun S."/>
            <person name="Haridas S."/>
            <person name="Kuo A."/>
            <person name="Mondo S."/>
            <person name="Pangilinan J."/>
            <person name="Riley R."/>
            <person name="Labutti K."/>
            <person name="Andreopoulos B."/>
            <person name="Lipzen A."/>
            <person name="Chen C."/>
            <person name="Yanf M."/>
            <person name="Daum C."/>
            <person name="Ng V."/>
            <person name="Clum A."/>
            <person name="Steindorff A."/>
            <person name="Ohm R."/>
            <person name="Martin F."/>
            <person name="Silar P."/>
            <person name="Natvig D."/>
            <person name="Lalanne C."/>
            <person name="Gautier V."/>
            <person name="Ament-Velasquez S.L."/>
            <person name="Kruys A."/>
            <person name="Hutchinson M.I."/>
            <person name="Powell A.J."/>
            <person name="Barry K."/>
            <person name="Miller A.N."/>
            <person name="Grigoriev I.V."/>
            <person name="Debuchy R."/>
            <person name="Gladieux P."/>
            <person name="Thoren M.H."/>
            <person name="Johannesson H."/>
        </authorList>
    </citation>
    <scope>NUCLEOTIDE SEQUENCE</scope>
    <source>
        <strain evidence="9">PSN4</strain>
    </source>
</reference>
<dbReference type="InterPro" id="IPR052337">
    <property type="entry name" value="SAT4-like"/>
</dbReference>